<dbReference type="EMBL" id="BAABIE010000012">
    <property type="protein sequence ID" value="GAA4753841.1"/>
    <property type="molecule type" value="Genomic_DNA"/>
</dbReference>
<accession>A0ABP8ZDQ3</accession>
<comment type="caution">
    <text evidence="2">The sequence shown here is derived from an EMBL/GenBank/DDBJ whole genome shotgun (WGS) entry which is preliminary data.</text>
</comment>
<feature type="region of interest" description="Disordered" evidence="1">
    <location>
        <begin position="117"/>
        <end position="153"/>
    </location>
</feature>
<proteinExistence type="predicted"/>
<dbReference type="Proteomes" id="UP001500822">
    <property type="component" value="Unassembled WGS sequence"/>
</dbReference>
<keyword evidence="3" id="KW-1185">Reference proteome</keyword>
<reference evidence="3" key="1">
    <citation type="journal article" date="2019" name="Int. J. Syst. Evol. Microbiol.">
        <title>The Global Catalogue of Microorganisms (GCM) 10K type strain sequencing project: providing services to taxonomists for standard genome sequencing and annotation.</title>
        <authorList>
            <consortium name="The Broad Institute Genomics Platform"/>
            <consortium name="The Broad Institute Genome Sequencing Center for Infectious Disease"/>
            <person name="Wu L."/>
            <person name="Ma J."/>
        </authorList>
    </citation>
    <scope>NUCLEOTIDE SEQUENCE [LARGE SCALE GENOMIC DNA]</scope>
    <source>
        <strain evidence="3">JCM 18077</strain>
    </source>
</reference>
<sequence>MPITRFGLLKSMAPEPLITFTAPTASDSDSMIVPSFDMDPLTPGSRRVSLFAPSCVLAHVTVTARRAPGPSSDSSVVVRQRCATLNGMADKESDLYAFFARLHAGLPRQAPGSAATTDLLLRLAGPLPPRPSSTSAPGRGRRRSGSPSSPVAR</sequence>
<evidence type="ECO:0000313" key="2">
    <source>
        <dbReference type="EMBL" id="GAA4753841.1"/>
    </source>
</evidence>
<protein>
    <submittedName>
        <fullName evidence="2">Uncharacterized protein</fullName>
    </submittedName>
</protein>
<organism evidence="2 3">
    <name type="scientific">Gordonia alkaliphila</name>
    <dbReference type="NCBI Taxonomy" id="1053547"/>
    <lineage>
        <taxon>Bacteria</taxon>
        <taxon>Bacillati</taxon>
        <taxon>Actinomycetota</taxon>
        <taxon>Actinomycetes</taxon>
        <taxon>Mycobacteriales</taxon>
        <taxon>Gordoniaceae</taxon>
        <taxon>Gordonia</taxon>
    </lineage>
</organism>
<name>A0ABP8ZDQ3_9ACTN</name>
<gene>
    <name evidence="2" type="ORF">GCM10023217_26680</name>
</gene>
<evidence type="ECO:0000256" key="1">
    <source>
        <dbReference type="SAM" id="MobiDB-lite"/>
    </source>
</evidence>
<evidence type="ECO:0000313" key="3">
    <source>
        <dbReference type="Proteomes" id="UP001500822"/>
    </source>
</evidence>